<dbReference type="Gene3D" id="3.10.20.720">
    <property type="match status" value="1"/>
</dbReference>
<name>A0A060T7V5_BLAAD</name>
<protein>
    <submittedName>
        <fullName evidence="1">ARAD1C30910p</fullName>
    </submittedName>
</protein>
<organism evidence="1">
    <name type="scientific">Blastobotrys adeninivorans</name>
    <name type="common">Yeast</name>
    <name type="synonym">Arxula adeninivorans</name>
    <dbReference type="NCBI Taxonomy" id="409370"/>
    <lineage>
        <taxon>Eukaryota</taxon>
        <taxon>Fungi</taxon>
        <taxon>Dikarya</taxon>
        <taxon>Ascomycota</taxon>
        <taxon>Saccharomycotina</taxon>
        <taxon>Dipodascomycetes</taxon>
        <taxon>Dipodascales</taxon>
        <taxon>Trichomonascaceae</taxon>
        <taxon>Blastobotrys</taxon>
    </lineage>
</organism>
<evidence type="ECO:0000313" key="1">
    <source>
        <dbReference type="EMBL" id="CDP35246.1"/>
    </source>
</evidence>
<dbReference type="PhylomeDB" id="A0A060T7V5"/>
<dbReference type="AlphaFoldDB" id="A0A060T7V5"/>
<gene>
    <name evidence="1" type="ORF">GNLVRS02_ARAD1C30910g</name>
</gene>
<dbReference type="EMBL" id="HG937693">
    <property type="protein sequence ID" value="CDP35246.1"/>
    <property type="molecule type" value="Genomic_DNA"/>
</dbReference>
<dbReference type="GO" id="GO:0007059">
    <property type="term" value="P:chromosome segregation"/>
    <property type="evidence" value="ECO:0007669"/>
    <property type="project" value="InterPro"/>
</dbReference>
<proteinExistence type="predicted"/>
<reference evidence="1" key="2">
    <citation type="submission" date="2014-06" db="EMBL/GenBank/DDBJ databases">
        <title>The complete genome of Blastobotrys (Arxula) adeninivorans LS3 - a yeast of biotechnological interest.</title>
        <authorList>
            <person name="Kunze G."/>
            <person name="Gaillardin C."/>
            <person name="Czernicka M."/>
            <person name="Durrens P."/>
            <person name="Martin T."/>
            <person name="Boer E."/>
            <person name="Gabaldon T."/>
            <person name="Cruz J."/>
            <person name="Talla E."/>
            <person name="Marck C."/>
            <person name="Goffeau A."/>
            <person name="Barbe V."/>
            <person name="Baret P."/>
            <person name="Baronian K."/>
            <person name="Beier S."/>
            <person name="Bleykasten C."/>
            <person name="Bode R."/>
            <person name="Casaregola S."/>
            <person name="Despons L."/>
            <person name="Fairhead C."/>
            <person name="Giersberg M."/>
            <person name="Gierski P."/>
            <person name="Hahnel U."/>
            <person name="Hartmann A."/>
            <person name="Jankowska D."/>
            <person name="Jubin C."/>
            <person name="Jung P."/>
            <person name="Lafontaine I."/>
            <person name="Leh-Louis V."/>
            <person name="Lemaire M."/>
            <person name="Marcet-Houben M."/>
            <person name="Mascher M."/>
            <person name="Morel G."/>
            <person name="Richard G.-F."/>
            <person name="Riechen J."/>
            <person name="Sacerdot C."/>
            <person name="Sarkar A."/>
            <person name="Savel G."/>
            <person name="Schacherer J."/>
            <person name="Sherman D."/>
            <person name="Straub M.-L."/>
            <person name="Stein N."/>
            <person name="Thierry A."/>
            <person name="Trautwein-Schult A."/>
            <person name="Westhof E."/>
            <person name="Worch S."/>
            <person name="Dujon B."/>
            <person name="Souciet J.-L."/>
            <person name="Wincker P."/>
            <person name="Scholz U."/>
            <person name="Neuveglise N."/>
        </authorList>
    </citation>
    <scope>NUCLEOTIDE SEQUENCE</scope>
    <source>
        <strain evidence="1">LS3</strain>
    </source>
</reference>
<dbReference type="GO" id="GO:0034080">
    <property type="term" value="P:CENP-A containing chromatin assembly"/>
    <property type="evidence" value="ECO:0007669"/>
    <property type="project" value="InterPro"/>
</dbReference>
<dbReference type="Pfam" id="PF05238">
    <property type="entry name" value="CENP-N"/>
    <property type="match status" value="1"/>
</dbReference>
<reference evidence="1" key="1">
    <citation type="submission" date="2014-02" db="EMBL/GenBank/DDBJ databases">
        <authorList>
            <person name="Genoscope - CEA"/>
        </authorList>
    </citation>
    <scope>NUCLEOTIDE SEQUENCE</scope>
    <source>
        <strain evidence="1">LS3</strain>
    </source>
</reference>
<dbReference type="InterPro" id="IPR007902">
    <property type="entry name" value="Chl4/mis15/CENP-N"/>
</dbReference>
<accession>A0A060T7V5</accession>
<sequence length="385" mass="42906">MLDGSYIHDECSEKGISKLRKKLIKEEIAEVFQRWANNIEQCLPAPLESNEYDEGQNGIDESISENVEIIKERARTMDMDSLLKAPFVDEILSAYWPQGLNLYQVAEIDCVDCFGNNFPHTWSYSTFVDDQDEEVVPAIEAQSFVKAIEEAFQPITIGHIFAREVVHLHNDKDFNLVVVRIQLFTTSSTQKTTPLVPLRPIYLIFPKSSPHVIHTSPGNDLNVRSALQALRTILAPLGGQLSLSHKENVSTRDLIPLCKSLGTSRSASAHGQWTTYAFNLADKSPLDHGLGYDSQKRKSGLSSRQRLANVRFTGNQHQSPTTATCPPLTQFSSTISEPLTSNFSPSIKLDLEGTDVFQGMYHLTVQGVVDGALLPDWLTGSQNKF</sequence>